<dbReference type="EMBL" id="BQXS01000848">
    <property type="protein sequence ID" value="GKT29444.1"/>
    <property type="molecule type" value="Genomic_DNA"/>
</dbReference>
<gene>
    <name evidence="2" type="ORF">ADUPG1_001190</name>
</gene>
<name>A0ABQ5KA60_9EUKA</name>
<feature type="coiled-coil region" evidence="1">
    <location>
        <begin position="98"/>
        <end position="125"/>
    </location>
</feature>
<dbReference type="Proteomes" id="UP001057375">
    <property type="component" value="Unassembled WGS sequence"/>
</dbReference>
<evidence type="ECO:0000256" key="1">
    <source>
        <dbReference type="SAM" id="Coils"/>
    </source>
</evidence>
<reference evidence="2" key="1">
    <citation type="submission" date="2022-03" db="EMBL/GenBank/DDBJ databases">
        <title>Draft genome sequence of Aduncisulcus paluster, a free-living microaerophilic Fornicata.</title>
        <authorList>
            <person name="Yuyama I."/>
            <person name="Kume K."/>
            <person name="Tamura T."/>
            <person name="Inagaki Y."/>
            <person name="Hashimoto T."/>
        </authorList>
    </citation>
    <scope>NUCLEOTIDE SEQUENCE</scope>
    <source>
        <strain evidence="2">NY0171</strain>
    </source>
</reference>
<accession>A0ABQ5KA60</accession>
<keyword evidence="1" id="KW-0175">Coiled coil</keyword>
<protein>
    <submittedName>
        <fullName evidence="2">Uncharacterized protein</fullName>
    </submittedName>
</protein>
<feature type="non-terminal residue" evidence="2">
    <location>
        <position position="1"/>
    </location>
</feature>
<evidence type="ECO:0000313" key="3">
    <source>
        <dbReference type="Proteomes" id="UP001057375"/>
    </source>
</evidence>
<organism evidence="2 3">
    <name type="scientific">Aduncisulcus paluster</name>
    <dbReference type="NCBI Taxonomy" id="2918883"/>
    <lineage>
        <taxon>Eukaryota</taxon>
        <taxon>Metamonada</taxon>
        <taxon>Carpediemonas-like organisms</taxon>
        <taxon>Aduncisulcus</taxon>
    </lineage>
</organism>
<sequence>TGYLAGVDGSGTTFDLVFFLVEGESSSAMTMLLQVLDGFFGKWRCGTLLSDNAAAFNCLVKRSKHHVLCSQHFTTRDNKCSTMVTEHVKRLVYEITEEEEFEEAVKELKEKIEAISDDKTREKTSITSLQS</sequence>
<evidence type="ECO:0000313" key="2">
    <source>
        <dbReference type="EMBL" id="GKT29444.1"/>
    </source>
</evidence>
<comment type="caution">
    <text evidence="2">The sequence shown here is derived from an EMBL/GenBank/DDBJ whole genome shotgun (WGS) entry which is preliminary data.</text>
</comment>
<proteinExistence type="predicted"/>
<keyword evidence="3" id="KW-1185">Reference proteome</keyword>